<accession>A0A2L2XGS7</accession>
<dbReference type="InterPro" id="IPR036291">
    <property type="entry name" value="NAD(P)-bd_dom_sf"/>
</dbReference>
<evidence type="ECO:0000256" key="1">
    <source>
        <dbReference type="ARBA" id="ARBA00007637"/>
    </source>
</evidence>
<dbReference type="OrthoDB" id="244102at2"/>
<dbReference type="Proteomes" id="UP000239549">
    <property type="component" value="Unassembled WGS sequence"/>
</dbReference>
<keyword evidence="4" id="KW-1185">Reference proteome</keyword>
<evidence type="ECO:0000259" key="2">
    <source>
        <dbReference type="Pfam" id="PF01370"/>
    </source>
</evidence>
<evidence type="ECO:0000313" key="3">
    <source>
        <dbReference type="EMBL" id="GBF35567.1"/>
    </source>
</evidence>
<reference evidence="4" key="1">
    <citation type="submission" date="2018-02" db="EMBL/GenBank/DDBJ databases">
        <title>Genome sequence of Desulfocucumis palustris strain NAW-5.</title>
        <authorList>
            <person name="Watanabe M."/>
            <person name="Kojima H."/>
            <person name="Fukui M."/>
        </authorList>
    </citation>
    <scope>NUCLEOTIDE SEQUENCE [LARGE SCALE GENOMIC DNA]</scope>
    <source>
        <strain evidence="4">NAW-5</strain>
    </source>
</reference>
<protein>
    <submittedName>
        <fullName evidence="3">UDP-glucose 4-epimerase</fullName>
    </submittedName>
</protein>
<dbReference type="Gene3D" id="3.90.25.10">
    <property type="entry name" value="UDP-galactose 4-epimerase, domain 1"/>
    <property type="match status" value="1"/>
</dbReference>
<dbReference type="Pfam" id="PF01370">
    <property type="entry name" value="Epimerase"/>
    <property type="match status" value="1"/>
</dbReference>
<organism evidence="3 4">
    <name type="scientific">Desulfocucumis palustris</name>
    <dbReference type="NCBI Taxonomy" id="1898651"/>
    <lineage>
        <taxon>Bacteria</taxon>
        <taxon>Bacillati</taxon>
        <taxon>Bacillota</taxon>
        <taxon>Clostridia</taxon>
        <taxon>Eubacteriales</taxon>
        <taxon>Desulfocucumaceae</taxon>
        <taxon>Desulfocucumis</taxon>
    </lineage>
</organism>
<dbReference type="EMBL" id="BFAV01000172">
    <property type="protein sequence ID" value="GBF35567.1"/>
    <property type="molecule type" value="Genomic_DNA"/>
</dbReference>
<dbReference type="PANTHER" id="PTHR43000">
    <property type="entry name" value="DTDP-D-GLUCOSE 4,6-DEHYDRATASE-RELATED"/>
    <property type="match status" value="1"/>
</dbReference>
<evidence type="ECO:0000313" key="4">
    <source>
        <dbReference type="Proteomes" id="UP000239549"/>
    </source>
</evidence>
<dbReference type="InterPro" id="IPR001509">
    <property type="entry name" value="Epimerase_deHydtase"/>
</dbReference>
<dbReference type="Gene3D" id="3.40.50.720">
    <property type="entry name" value="NAD(P)-binding Rossmann-like Domain"/>
    <property type="match status" value="1"/>
</dbReference>
<comment type="similarity">
    <text evidence="1">Belongs to the NAD(P)-dependent epimerase/dehydratase family.</text>
</comment>
<proteinExistence type="inferred from homology"/>
<comment type="caution">
    <text evidence="3">The sequence shown here is derived from an EMBL/GenBank/DDBJ whole genome shotgun (WGS) entry which is preliminary data.</text>
</comment>
<sequence length="304" mass="33013">MRVMVTGGAGFIGSHIVDALALRGDQVSVLDDLSTGRLGNIKHPVNFYRGDIRDPEFVTDAVVKEKPGVIFHQAAQADVQRSIKSPALDAQINITGIINLLESARLSGAAKVVYASSAAVYGIPRRLPVDENHPVSLLSGYGISKYTAEHYLSVYRSLYGLDYTVLRYANVYGPRQDAGGEGGVVAIFLDRILKGEAPVIFGDGEQTRDFIYVKDVVAANLAAAERGGGMVMNVSTGQAATVNRLSALIAQLWGRDVKPEYRPPRPGDIKDSRLDNSLAGRILEWIPGYDLRAGLRETMELWNK</sequence>
<gene>
    <name evidence="3" type="ORF">DCCM_4696</name>
</gene>
<name>A0A2L2XGS7_9FIRM</name>
<dbReference type="AlphaFoldDB" id="A0A2L2XGS7"/>
<dbReference type="SUPFAM" id="SSF51735">
    <property type="entry name" value="NAD(P)-binding Rossmann-fold domains"/>
    <property type="match status" value="1"/>
</dbReference>
<feature type="domain" description="NAD-dependent epimerase/dehydratase" evidence="2">
    <location>
        <begin position="3"/>
        <end position="234"/>
    </location>
</feature>